<dbReference type="PROSITE" id="PS51257">
    <property type="entry name" value="PROKAR_LIPOPROTEIN"/>
    <property type="match status" value="1"/>
</dbReference>
<dbReference type="InterPro" id="IPR007410">
    <property type="entry name" value="LpqE-like"/>
</dbReference>
<evidence type="ECO:0000313" key="3">
    <source>
        <dbReference type="EMBL" id="SDR76787.1"/>
    </source>
</evidence>
<feature type="compositionally biased region" description="Pro residues" evidence="1">
    <location>
        <begin position="158"/>
        <end position="176"/>
    </location>
</feature>
<keyword evidence="2" id="KW-0732">Signal</keyword>
<evidence type="ECO:0008006" key="5">
    <source>
        <dbReference type="Google" id="ProtNLM"/>
    </source>
</evidence>
<dbReference type="EMBL" id="LT629732">
    <property type="protein sequence ID" value="SDR76787.1"/>
    <property type="molecule type" value="Genomic_DNA"/>
</dbReference>
<feature type="chain" id="PRO_5038334934" description="Copper(I)-binding protein" evidence="2">
    <location>
        <begin position="24"/>
        <end position="176"/>
    </location>
</feature>
<protein>
    <recommendedName>
        <fullName evidence="5">Copper(I)-binding protein</fullName>
    </recommendedName>
</protein>
<organism evidence="3 4">
    <name type="scientific">Actinopolymorpha singaporensis</name>
    <dbReference type="NCBI Taxonomy" id="117157"/>
    <lineage>
        <taxon>Bacteria</taxon>
        <taxon>Bacillati</taxon>
        <taxon>Actinomycetota</taxon>
        <taxon>Actinomycetes</taxon>
        <taxon>Propionibacteriales</taxon>
        <taxon>Actinopolymorphaceae</taxon>
        <taxon>Actinopolymorpha</taxon>
    </lineage>
</organism>
<dbReference type="OrthoDB" id="3824824at2"/>
<accession>A0A1H1LQX0</accession>
<gene>
    <name evidence="3" type="ORF">SAMN04489717_0474</name>
</gene>
<evidence type="ECO:0000313" key="4">
    <source>
        <dbReference type="Proteomes" id="UP000198983"/>
    </source>
</evidence>
<dbReference type="AlphaFoldDB" id="A0A1H1LQX0"/>
<feature type="region of interest" description="Disordered" evidence="1">
    <location>
        <begin position="157"/>
        <end position="176"/>
    </location>
</feature>
<evidence type="ECO:0000256" key="2">
    <source>
        <dbReference type="SAM" id="SignalP"/>
    </source>
</evidence>
<dbReference type="RefSeq" id="WP_092650119.1">
    <property type="nucleotide sequence ID" value="NZ_LT629732.1"/>
</dbReference>
<reference evidence="3 4" key="1">
    <citation type="submission" date="2016-10" db="EMBL/GenBank/DDBJ databases">
        <authorList>
            <person name="de Groot N.N."/>
        </authorList>
    </citation>
    <scope>NUCLEOTIDE SEQUENCE [LARGE SCALE GENOMIC DNA]</scope>
    <source>
        <strain evidence="3 4">DSM 22024</strain>
    </source>
</reference>
<keyword evidence="4" id="KW-1185">Reference proteome</keyword>
<dbReference type="Proteomes" id="UP000198983">
    <property type="component" value="Chromosome I"/>
</dbReference>
<feature type="signal peptide" evidence="2">
    <location>
        <begin position="1"/>
        <end position="23"/>
    </location>
</feature>
<dbReference type="STRING" id="117157.SAMN04489717_0474"/>
<evidence type="ECO:0000256" key="1">
    <source>
        <dbReference type="SAM" id="MobiDB-lite"/>
    </source>
</evidence>
<name>A0A1H1LQX0_9ACTN</name>
<sequence>MLSSRIGRGLAAGLVAVTLPVLAGCSSSGTQVAYTPSDGVWTNHGNLRLRNVVAVAPREGEATLVGTIFNNGSGADALTGVRVPGGQAKVGSGTVPLPARGVAVLGDTTSLGTAVPTTLTGAGLKPGLAVPVTFRFQRAGTVRLDILVVPRRGIWATVPPPGGGPKPRLPSKPLPG</sequence>
<dbReference type="Pfam" id="PF04314">
    <property type="entry name" value="PCuAC"/>
    <property type="match status" value="1"/>
</dbReference>
<proteinExistence type="predicted"/>